<dbReference type="EMBL" id="GGEC01003046">
    <property type="protein sequence ID" value="MBW83529.1"/>
    <property type="molecule type" value="Transcribed_RNA"/>
</dbReference>
<reference evidence="1" key="1">
    <citation type="submission" date="2018-02" db="EMBL/GenBank/DDBJ databases">
        <title>Rhizophora mucronata_Transcriptome.</title>
        <authorList>
            <person name="Meera S.P."/>
            <person name="Sreeshan A."/>
            <person name="Augustine A."/>
        </authorList>
    </citation>
    <scope>NUCLEOTIDE SEQUENCE</scope>
    <source>
        <tissue evidence="1">Leaf</tissue>
    </source>
</reference>
<proteinExistence type="predicted"/>
<protein>
    <submittedName>
        <fullName evidence="1">Uncharacterized protein</fullName>
    </submittedName>
</protein>
<organism evidence="1">
    <name type="scientific">Rhizophora mucronata</name>
    <name type="common">Asiatic mangrove</name>
    <dbReference type="NCBI Taxonomy" id="61149"/>
    <lineage>
        <taxon>Eukaryota</taxon>
        <taxon>Viridiplantae</taxon>
        <taxon>Streptophyta</taxon>
        <taxon>Embryophyta</taxon>
        <taxon>Tracheophyta</taxon>
        <taxon>Spermatophyta</taxon>
        <taxon>Magnoliopsida</taxon>
        <taxon>eudicotyledons</taxon>
        <taxon>Gunneridae</taxon>
        <taxon>Pentapetalae</taxon>
        <taxon>rosids</taxon>
        <taxon>fabids</taxon>
        <taxon>Malpighiales</taxon>
        <taxon>Rhizophoraceae</taxon>
        <taxon>Rhizophora</taxon>
    </lineage>
</organism>
<dbReference type="AlphaFoldDB" id="A0A2P2IQN4"/>
<evidence type="ECO:0000313" key="1">
    <source>
        <dbReference type="EMBL" id="MBW83529.1"/>
    </source>
</evidence>
<sequence>MVWVTTSACYASPDECRQRLEGRNLVGVVLCVGYSFESGNGF</sequence>
<accession>A0A2P2IQN4</accession>
<name>A0A2P2IQN4_RHIMU</name>